<keyword evidence="3" id="KW-1185">Reference proteome</keyword>
<name>A0A9X2AEG8_9BACL</name>
<sequence length="102" mass="11382">MNPRQFQQQLQQSLAIHPFNPQTLVDQATRGFIHLILIGFDWIYLLAELGVLFGAIVFLIGAAVHQSRWKGTGTRILFFSIAGFVIGTIGPGIVLSINDYFH</sequence>
<organism evidence="2 3">
    <name type="scientific">Sulfoacidibacillus ferrooxidans</name>
    <dbReference type="NCBI Taxonomy" id="2005001"/>
    <lineage>
        <taxon>Bacteria</taxon>
        <taxon>Bacillati</taxon>
        <taxon>Bacillota</taxon>
        <taxon>Bacilli</taxon>
        <taxon>Bacillales</taxon>
        <taxon>Alicyclobacillaceae</taxon>
        <taxon>Sulfoacidibacillus</taxon>
    </lineage>
</organism>
<dbReference type="Proteomes" id="UP001139263">
    <property type="component" value="Unassembled WGS sequence"/>
</dbReference>
<reference evidence="2" key="1">
    <citation type="submission" date="2022-03" db="EMBL/GenBank/DDBJ databases">
        <title>Draft Genome Sequence of Firmicute Strain S0AB, a Heterotrophic Iron/Sulfur-Oxidizing Extreme Acidophile.</title>
        <authorList>
            <person name="Vergara E."/>
            <person name="Pakostova E."/>
            <person name="Johnson D.B."/>
            <person name="Holmes D.S."/>
        </authorList>
    </citation>
    <scope>NUCLEOTIDE SEQUENCE</scope>
    <source>
        <strain evidence="2">S0AB</strain>
    </source>
</reference>
<feature type="transmembrane region" description="Helical" evidence="1">
    <location>
        <begin position="76"/>
        <end position="97"/>
    </location>
</feature>
<dbReference type="AlphaFoldDB" id="A0A9X2AEG8"/>
<evidence type="ECO:0000256" key="1">
    <source>
        <dbReference type="SAM" id="Phobius"/>
    </source>
</evidence>
<protein>
    <submittedName>
        <fullName evidence="2">Uncharacterized protein</fullName>
    </submittedName>
</protein>
<dbReference type="RefSeq" id="WP_241716332.1">
    <property type="nucleotide sequence ID" value="NZ_JALBUF010000016.1"/>
</dbReference>
<keyword evidence="1" id="KW-1133">Transmembrane helix</keyword>
<keyword evidence="1" id="KW-0812">Transmembrane</keyword>
<dbReference type="EMBL" id="JALBUF010000016">
    <property type="protein sequence ID" value="MCI0184555.1"/>
    <property type="molecule type" value="Genomic_DNA"/>
</dbReference>
<comment type="caution">
    <text evidence="2">The sequence shown here is derived from an EMBL/GenBank/DDBJ whole genome shotgun (WGS) entry which is preliminary data.</text>
</comment>
<evidence type="ECO:0000313" key="2">
    <source>
        <dbReference type="EMBL" id="MCI0184555.1"/>
    </source>
</evidence>
<keyword evidence="1" id="KW-0472">Membrane</keyword>
<proteinExistence type="predicted"/>
<accession>A0A9X2AEG8</accession>
<feature type="transmembrane region" description="Helical" evidence="1">
    <location>
        <begin position="42"/>
        <end position="64"/>
    </location>
</feature>
<gene>
    <name evidence="2" type="ORF">MM817_02852</name>
</gene>
<evidence type="ECO:0000313" key="3">
    <source>
        <dbReference type="Proteomes" id="UP001139263"/>
    </source>
</evidence>